<accession>A0AA36IHE2</accession>
<proteinExistence type="predicted"/>
<dbReference type="InterPro" id="IPR000086">
    <property type="entry name" value="NUDIX_hydrolase_dom"/>
</dbReference>
<dbReference type="PROSITE" id="PS51462">
    <property type="entry name" value="NUDIX"/>
    <property type="match status" value="1"/>
</dbReference>
<feature type="domain" description="Nudix hydrolase" evidence="1">
    <location>
        <begin position="292"/>
        <end position="428"/>
    </location>
</feature>
<dbReference type="Gene3D" id="3.90.79.10">
    <property type="entry name" value="Nucleoside Triphosphate Pyrophosphohydrolase"/>
    <property type="match status" value="1"/>
</dbReference>
<evidence type="ECO:0000313" key="2">
    <source>
        <dbReference type="EMBL" id="CAJ1387830.1"/>
    </source>
</evidence>
<dbReference type="CDD" id="cd18873">
    <property type="entry name" value="NUDIX_NadM_like"/>
    <property type="match status" value="1"/>
</dbReference>
<dbReference type="PANTHER" id="PTHR43736:SF1">
    <property type="entry name" value="DIHYDRONEOPTERIN TRIPHOSPHATE DIPHOSPHATASE"/>
    <property type="match status" value="1"/>
</dbReference>
<dbReference type="PANTHER" id="PTHR43736">
    <property type="entry name" value="ADP-RIBOSE PYROPHOSPHATASE"/>
    <property type="match status" value="1"/>
</dbReference>
<reference evidence="2" key="1">
    <citation type="submission" date="2023-08" db="EMBL/GenBank/DDBJ databases">
        <authorList>
            <person name="Chen Y."/>
            <person name="Shah S."/>
            <person name="Dougan E. K."/>
            <person name="Thang M."/>
            <person name="Chan C."/>
        </authorList>
    </citation>
    <scope>NUCLEOTIDE SEQUENCE</scope>
</reference>
<keyword evidence="3" id="KW-1185">Reference proteome</keyword>
<comment type="caution">
    <text evidence="2">The sequence shown here is derived from an EMBL/GenBank/DDBJ whole genome shotgun (WGS) entry which is preliminary data.</text>
</comment>
<dbReference type="Proteomes" id="UP001178507">
    <property type="component" value="Unassembled WGS sequence"/>
</dbReference>
<evidence type="ECO:0000259" key="1">
    <source>
        <dbReference type="PROSITE" id="PS51462"/>
    </source>
</evidence>
<dbReference type="InterPro" id="IPR015797">
    <property type="entry name" value="NUDIX_hydrolase-like_dom_sf"/>
</dbReference>
<dbReference type="Pfam" id="PF00293">
    <property type="entry name" value="NUDIX"/>
    <property type="match status" value="1"/>
</dbReference>
<dbReference type="AlphaFoldDB" id="A0AA36IHE2"/>
<evidence type="ECO:0000313" key="3">
    <source>
        <dbReference type="Proteomes" id="UP001178507"/>
    </source>
</evidence>
<gene>
    <name evidence="2" type="ORF">EVOR1521_LOCUS13823</name>
</gene>
<protein>
    <recommendedName>
        <fullName evidence="1">Nudix hydrolase domain-containing protein</fullName>
    </recommendedName>
</protein>
<dbReference type="EMBL" id="CAUJNA010001580">
    <property type="protein sequence ID" value="CAJ1387830.1"/>
    <property type="molecule type" value="Genomic_DNA"/>
</dbReference>
<dbReference type="SUPFAM" id="SSF55811">
    <property type="entry name" value="Nudix"/>
    <property type="match status" value="1"/>
</dbReference>
<organism evidence="2 3">
    <name type="scientific">Effrenium voratum</name>
    <dbReference type="NCBI Taxonomy" id="2562239"/>
    <lineage>
        <taxon>Eukaryota</taxon>
        <taxon>Sar</taxon>
        <taxon>Alveolata</taxon>
        <taxon>Dinophyceae</taxon>
        <taxon>Suessiales</taxon>
        <taxon>Symbiodiniaceae</taxon>
        <taxon>Effrenium</taxon>
    </lineage>
</organism>
<sequence length="458" mass="49439">MIAAPSVRAFGHRPDLPRSHGLPRSISQKIGGRPLLGVALVSSVSVRRRQAWTSLRAIASFLKVALTKPEDHPQVLHEEEDLLVAWKPPKMSMKRPKGGLSEFEAWAHGLDRWVPRSPLLGRGIGGVVLLAREPGDSWKPEATLALLVQGEPSQATLDAAVGGPLRSLRVITASEGLHLGRLSLLEGELLPGRSEKEVRALLAELGHRIIGNGQLCARAAGVRRTFLASVGVRHEAGAFLLAPPPSFQRLLQTDAAALERRSASNWHGRTEHHAGCAVFDGLDLEPKRMPKPTRYTADILVFYLGEELELLGAFGPLLTITRKHWPFPGCLALPGGFVEKNEASIEAASRELQEETQVSGLPLTFVARFDTPNRDPRGPVTTDAFLAFAPSRHCQAGDDAATARFQPLKELATKSWSFDHAEIVAAALLVAAELPLEDQLAAAVRAACEVWGGRASGT</sequence>
<name>A0AA36IHE2_9DINO</name>